<keyword evidence="1" id="KW-0175">Coiled coil</keyword>
<evidence type="ECO:0000256" key="2">
    <source>
        <dbReference type="SAM" id="MobiDB-lite"/>
    </source>
</evidence>
<feature type="compositionally biased region" description="Polar residues" evidence="2">
    <location>
        <begin position="105"/>
        <end position="124"/>
    </location>
</feature>
<sequence>MRILKKYIELELEARISVTKRLSPPRISEQKELKNKERRVQFKEEVFQGIQEALNKMQEVTKTLKEQREVVKDEAPAENDEAKKFMDQLNELANVATPQKKIIHNPQSNNPRFRTRDNVSSPPNRSVPHVPAHNVPKFTVKCYYCMEEGHSVGRCTELVDDQSKNWVIRQGFNYLYPNWERVPNDGKFPPKYLVREFQREQEELKRKLEENNKEEEQKKKRKITASISMDNWGDWEPPCISTGLEEPFG</sequence>
<proteinExistence type="predicted"/>
<dbReference type="AlphaFoldDB" id="A0A9Q3HJ37"/>
<evidence type="ECO:0000256" key="1">
    <source>
        <dbReference type="SAM" id="Coils"/>
    </source>
</evidence>
<feature type="non-terminal residue" evidence="3">
    <location>
        <position position="249"/>
    </location>
</feature>
<reference evidence="3" key="1">
    <citation type="submission" date="2021-03" db="EMBL/GenBank/DDBJ databases">
        <title>Draft genome sequence of rust myrtle Austropuccinia psidii MF-1, a brazilian biotype.</title>
        <authorList>
            <person name="Quecine M.C."/>
            <person name="Pachon D.M.R."/>
            <person name="Bonatelli M.L."/>
            <person name="Correr F.H."/>
            <person name="Franceschini L.M."/>
            <person name="Leite T.F."/>
            <person name="Margarido G.R.A."/>
            <person name="Almeida C.A."/>
            <person name="Ferrarezi J.A."/>
            <person name="Labate C.A."/>
        </authorList>
    </citation>
    <scope>NUCLEOTIDE SEQUENCE</scope>
    <source>
        <strain evidence="3">MF-1</strain>
    </source>
</reference>
<keyword evidence="4" id="KW-1185">Reference proteome</keyword>
<evidence type="ECO:0000313" key="4">
    <source>
        <dbReference type="Proteomes" id="UP000765509"/>
    </source>
</evidence>
<dbReference type="Proteomes" id="UP000765509">
    <property type="component" value="Unassembled WGS sequence"/>
</dbReference>
<dbReference type="EMBL" id="AVOT02019579">
    <property type="protein sequence ID" value="MBW0507236.1"/>
    <property type="molecule type" value="Genomic_DNA"/>
</dbReference>
<accession>A0A9Q3HJ37</accession>
<protein>
    <submittedName>
        <fullName evidence="3">Uncharacterized protein</fullName>
    </submittedName>
</protein>
<evidence type="ECO:0000313" key="3">
    <source>
        <dbReference type="EMBL" id="MBW0507236.1"/>
    </source>
</evidence>
<name>A0A9Q3HJ37_9BASI</name>
<dbReference type="OrthoDB" id="2501290at2759"/>
<comment type="caution">
    <text evidence="3">The sequence shown here is derived from an EMBL/GenBank/DDBJ whole genome shotgun (WGS) entry which is preliminary data.</text>
</comment>
<feature type="coiled-coil region" evidence="1">
    <location>
        <begin position="194"/>
        <end position="225"/>
    </location>
</feature>
<organism evidence="3 4">
    <name type="scientific">Austropuccinia psidii MF-1</name>
    <dbReference type="NCBI Taxonomy" id="1389203"/>
    <lineage>
        <taxon>Eukaryota</taxon>
        <taxon>Fungi</taxon>
        <taxon>Dikarya</taxon>
        <taxon>Basidiomycota</taxon>
        <taxon>Pucciniomycotina</taxon>
        <taxon>Pucciniomycetes</taxon>
        <taxon>Pucciniales</taxon>
        <taxon>Sphaerophragmiaceae</taxon>
        <taxon>Austropuccinia</taxon>
    </lineage>
</organism>
<feature type="region of interest" description="Disordered" evidence="2">
    <location>
        <begin position="102"/>
        <end position="131"/>
    </location>
</feature>
<gene>
    <name evidence="3" type="ORF">O181_046951</name>
</gene>